<dbReference type="Proteomes" id="UP001497535">
    <property type="component" value="Unassembled WGS sequence"/>
</dbReference>
<evidence type="ECO:0000313" key="1">
    <source>
        <dbReference type="EMBL" id="CAK5077406.1"/>
    </source>
</evidence>
<reference evidence="1" key="1">
    <citation type="submission" date="2023-11" db="EMBL/GenBank/DDBJ databases">
        <authorList>
            <person name="Poullet M."/>
        </authorList>
    </citation>
    <scope>NUCLEOTIDE SEQUENCE</scope>
    <source>
        <strain evidence="1">E1834</strain>
    </source>
</reference>
<protein>
    <submittedName>
        <fullName evidence="1">Uncharacterized protein</fullName>
    </submittedName>
</protein>
<name>A0ACB0ZEC9_MELEN</name>
<gene>
    <name evidence="1" type="ORF">MENTE1834_LOCUS24322</name>
</gene>
<evidence type="ECO:0000313" key="2">
    <source>
        <dbReference type="Proteomes" id="UP001497535"/>
    </source>
</evidence>
<organism evidence="1 2">
    <name type="scientific">Meloidogyne enterolobii</name>
    <name type="common">Root-knot nematode worm</name>
    <name type="synonym">Meloidogyne mayaguensis</name>
    <dbReference type="NCBI Taxonomy" id="390850"/>
    <lineage>
        <taxon>Eukaryota</taxon>
        <taxon>Metazoa</taxon>
        <taxon>Ecdysozoa</taxon>
        <taxon>Nematoda</taxon>
        <taxon>Chromadorea</taxon>
        <taxon>Rhabditida</taxon>
        <taxon>Tylenchina</taxon>
        <taxon>Tylenchomorpha</taxon>
        <taxon>Tylenchoidea</taxon>
        <taxon>Meloidogynidae</taxon>
        <taxon>Meloidogyninae</taxon>
        <taxon>Meloidogyne</taxon>
    </lineage>
</organism>
<sequence>MKINFRRYLYMFSVALLINIIYELNDIFFIMPYSGGGIKQFVEFNETLPFVQIITDNIIILASVPIMFIEIIPYFIIIFCGIKMVKYVNSHTGLDQNMKTLSKQLTKTLIILTLVPFVKHATILILSLFIQTNSNTANIVRLIINHWFHFTPVFNAIICILTNKPYRNAVFKSIRIFPQ</sequence>
<accession>A0ACB0ZEC9</accession>
<comment type="caution">
    <text evidence="1">The sequence shown here is derived from an EMBL/GenBank/DDBJ whole genome shotgun (WGS) entry which is preliminary data.</text>
</comment>
<dbReference type="EMBL" id="CAVMJV010000032">
    <property type="protein sequence ID" value="CAK5077406.1"/>
    <property type="molecule type" value="Genomic_DNA"/>
</dbReference>
<keyword evidence="2" id="KW-1185">Reference proteome</keyword>
<proteinExistence type="predicted"/>